<dbReference type="EMBL" id="FN649727">
    <property type="protein sequence ID" value="CBJ25447.1"/>
    <property type="molecule type" value="Genomic_DNA"/>
</dbReference>
<sequence>MPQQHRRRQRRPVQQPWASGTSAIVLLALLLGRCQGFAFSSKAHHTRLDSPAAHNSNHRRDVAAPVLQRSRRRRRHPASPTIAGAHRDSGDYGRFSDTGDEPAYRPATAAGGASRSGRDWEEIGNADVLVPRDVDYPLGVVHFVGGQGVGVFPRNAYGALLEGLVDAGFLVVATRVRLNEFNHDQLACDVARDFRVAYRDVEALYGRTAMRRIPLFGVGHSLGAKVHVLLNCYPEVVDVARRRKANVIISFNNFPAKDSVPFINELRELGLSMENFGPLGDNLSGIAKAVSGLPLVNGFASQGLSLAEEWGPKAASAVGSMLSDVPQEFKPSPEATWDLLTDRYSVRNNLVLQFKRDTIDQSPQLAEVLFNRFGRDGELEFSRLDGTHVTPNTPDFRDTRQARDWADRAGMGAQGDAFVEGGARVAASTASLELDELIKALTSYLRSQSLWVRREGRWDSDEM</sequence>
<name>D7FVS7_ECTSI</name>
<evidence type="ECO:0000313" key="2">
    <source>
        <dbReference type="EMBL" id="CBJ25447.1"/>
    </source>
</evidence>
<reference evidence="2 3" key="1">
    <citation type="journal article" date="2010" name="Nature">
        <title>The Ectocarpus genome and the independent evolution of multicellularity in brown algae.</title>
        <authorList>
            <person name="Cock J.M."/>
            <person name="Sterck L."/>
            <person name="Rouze P."/>
            <person name="Scornet D."/>
            <person name="Allen A.E."/>
            <person name="Amoutzias G."/>
            <person name="Anthouard V."/>
            <person name="Artiguenave F."/>
            <person name="Aury J.M."/>
            <person name="Badger J.H."/>
            <person name="Beszteri B."/>
            <person name="Billiau K."/>
            <person name="Bonnet E."/>
            <person name="Bothwell J.H."/>
            <person name="Bowler C."/>
            <person name="Boyen C."/>
            <person name="Brownlee C."/>
            <person name="Carrano C.J."/>
            <person name="Charrier B."/>
            <person name="Cho G.Y."/>
            <person name="Coelho S.M."/>
            <person name="Collen J."/>
            <person name="Corre E."/>
            <person name="Da Silva C."/>
            <person name="Delage L."/>
            <person name="Delaroque N."/>
            <person name="Dittami S.M."/>
            <person name="Doulbeau S."/>
            <person name="Elias M."/>
            <person name="Farnham G."/>
            <person name="Gachon C.M."/>
            <person name="Gschloessl B."/>
            <person name="Heesch S."/>
            <person name="Jabbari K."/>
            <person name="Jubin C."/>
            <person name="Kawai H."/>
            <person name="Kimura K."/>
            <person name="Kloareg B."/>
            <person name="Kupper F.C."/>
            <person name="Lang D."/>
            <person name="Le Bail A."/>
            <person name="Leblanc C."/>
            <person name="Lerouge P."/>
            <person name="Lohr M."/>
            <person name="Lopez P.J."/>
            <person name="Martens C."/>
            <person name="Maumus F."/>
            <person name="Michel G."/>
            <person name="Miranda-Saavedra D."/>
            <person name="Morales J."/>
            <person name="Moreau H."/>
            <person name="Motomura T."/>
            <person name="Nagasato C."/>
            <person name="Napoli C.A."/>
            <person name="Nelson D.R."/>
            <person name="Nyvall-Collen P."/>
            <person name="Peters A.F."/>
            <person name="Pommier C."/>
            <person name="Potin P."/>
            <person name="Poulain J."/>
            <person name="Quesneville H."/>
            <person name="Read B."/>
            <person name="Rensing S.A."/>
            <person name="Ritter A."/>
            <person name="Rousvoal S."/>
            <person name="Samanta M."/>
            <person name="Samson G."/>
            <person name="Schroeder D.C."/>
            <person name="Segurens B."/>
            <person name="Strittmatter M."/>
            <person name="Tonon T."/>
            <person name="Tregear J.W."/>
            <person name="Valentin K."/>
            <person name="von Dassow P."/>
            <person name="Yamagishi T."/>
            <person name="Van de Peer Y."/>
            <person name="Wincker P."/>
        </authorList>
    </citation>
    <scope>NUCLEOTIDE SEQUENCE [LARGE SCALE GENOMIC DNA]</scope>
    <source>
        <strain evidence="3">Ec32 / CCAP1310/4</strain>
    </source>
</reference>
<dbReference type="InterPro" id="IPR010765">
    <property type="entry name" value="DUF1350"/>
</dbReference>
<protein>
    <recommendedName>
        <fullName evidence="4">DUF1350 domain-containing protein</fullName>
    </recommendedName>
</protein>
<proteinExistence type="predicted"/>
<dbReference type="Proteomes" id="UP000002630">
    <property type="component" value="Linkage Group LG02"/>
</dbReference>
<feature type="region of interest" description="Disordered" evidence="1">
    <location>
        <begin position="48"/>
        <end position="118"/>
    </location>
</feature>
<evidence type="ECO:0000313" key="3">
    <source>
        <dbReference type="Proteomes" id="UP000002630"/>
    </source>
</evidence>
<dbReference type="PANTHER" id="PTHR34127">
    <property type="entry name" value="OS04G0405600 PROTEIN"/>
    <property type="match status" value="1"/>
</dbReference>
<evidence type="ECO:0000256" key="1">
    <source>
        <dbReference type="SAM" id="MobiDB-lite"/>
    </source>
</evidence>
<gene>
    <name evidence="2" type="ORF">Esi_0003_0003</name>
</gene>
<dbReference type="STRING" id="2880.D7FVS7"/>
<accession>D7FVS7</accession>
<dbReference type="ESTHER" id="ectsi-d7fvs7">
    <property type="family name" value="Duf_1350"/>
</dbReference>
<dbReference type="InParanoid" id="D7FVS7"/>
<dbReference type="OrthoDB" id="3980at2759"/>
<keyword evidence="3" id="KW-1185">Reference proteome</keyword>
<dbReference type="PANTHER" id="PTHR34127:SF1">
    <property type="entry name" value="OS04G0405600 PROTEIN"/>
    <property type="match status" value="1"/>
</dbReference>
<evidence type="ECO:0008006" key="4">
    <source>
        <dbReference type="Google" id="ProtNLM"/>
    </source>
</evidence>
<dbReference type="AlphaFoldDB" id="D7FVS7"/>
<dbReference type="OMA" id="DTICESE"/>
<dbReference type="EMBL" id="FN648486">
    <property type="protein sequence ID" value="CBJ25447.1"/>
    <property type="molecule type" value="Genomic_DNA"/>
</dbReference>
<dbReference type="Pfam" id="PF07082">
    <property type="entry name" value="DUF1350"/>
    <property type="match status" value="1"/>
</dbReference>
<dbReference type="eggNOG" id="ENOG502QSXN">
    <property type="taxonomic scope" value="Eukaryota"/>
</dbReference>
<organism evidence="2 3">
    <name type="scientific">Ectocarpus siliculosus</name>
    <name type="common">Brown alga</name>
    <name type="synonym">Conferva siliculosa</name>
    <dbReference type="NCBI Taxonomy" id="2880"/>
    <lineage>
        <taxon>Eukaryota</taxon>
        <taxon>Sar</taxon>
        <taxon>Stramenopiles</taxon>
        <taxon>Ochrophyta</taxon>
        <taxon>PX clade</taxon>
        <taxon>Phaeophyceae</taxon>
        <taxon>Ectocarpales</taxon>
        <taxon>Ectocarpaceae</taxon>
        <taxon>Ectocarpus</taxon>
    </lineage>
</organism>